<accession>A0A3S3AVI6</accession>
<protein>
    <submittedName>
        <fullName evidence="1">Uncharacterized protein</fullName>
    </submittedName>
</protein>
<dbReference type="RefSeq" id="WP_127916258.1">
    <property type="nucleotide sequence ID" value="NZ_RKLP01000005.1"/>
</dbReference>
<sequence>MTGLDDLARLRAVADAVLYEGYLLYPYRSTSRKNQSRWQFGVLGPVGAADRGVGEDSTMRVECVLDRDDGVVEPVLRFLQLQVRTVEATRGAGFEAVPELVVDGRTWVSWDEAVEVEIALGAFGVADLQDGVGRDVRVPGGADVEDLGPAGRLVRTRFPVRGRVELTAAPIGDAVRLTVDVRNETVLDDVVAPGVPVKDIAIRHSLIGAHLLLAARDARFVSLLEPPDRLADAAAGCRQHRCYPVLAGDRDAPGTSDVVLASPIILYDHPRVAEESGGDLFDATEIDEILTLRVMTLTDEEKAQARATDPLAAQIIDRCDGMSASDMQRLHGALRDPRAFDTGPAEPPTFVTPGGLVPEVPDDVPWWDPAADNSVRPEADGVVVDGVRIAKGSLVRLRPSRRADAQDLFFTGQVARVATVHADVDGGTHVGVVILDDPAAELHDWYGRYLYFAPDEVEPLDSQADPANEREENRS</sequence>
<organism evidence="1 2">
    <name type="scientific">Prescottella agglutinans</name>
    <dbReference type="NCBI Taxonomy" id="1644129"/>
    <lineage>
        <taxon>Bacteria</taxon>
        <taxon>Bacillati</taxon>
        <taxon>Actinomycetota</taxon>
        <taxon>Actinomycetes</taxon>
        <taxon>Mycobacteriales</taxon>
        <taxon>Nocardiaceae</taxon>
        <taxon>Prescottella</taxon>
    </lineage>
</organism>
<gene>
    <name evidence="1" type="ORF">EGT67_11775</name>
</gene>
<dbReference type="Proteomes" id="UP000286208">
    <property type="component" value="Unassembled WGS sequence"/>
</dbReference>
<comment type="caution">
    <text evidence="1">The sequence shown here is derived from an EMBL/GenBank/DDBJ whole genome shotgun (WGS) entry which is preliminary data.</text>
</comment>
<name>A0A3S3AVI6_9NOCA</name>
<dbReference type="AlphaFoldDB" id="A0A3S3AVI6"/>
<dbReference type="EMBL" id="RKLP01000005">
    <property type="protein sequence ID" value="RVW09455.1"/>
    <property type="molecule type" value="Genomic_DNA"/>
</dbReference>
<proteinExistence type="predicted"/>
<keyword evidence="2" id="KW-1185">Reference proteome</keyword>
<dbReference type="OrthoDB" id="264096at2"/>
<evidence type="ECO:0000313" key="1">
    <source>
        <dbReference type="EMBL" id="RVW09455.1"/>
    </source>
</evidence>
<evidence type="ECO:0000313" key="2">
    <source>
        <dbReference type="Proteomes" id="UP000286208"/>
    </source>
</evidence>
<reference evidence="1 2" key="1">
    <citation type="submission" date="2018-11" db="EMBL/GenBank/DDBJ databases">
        <title>Rhodococcus spongicola sp. nov. and Rhodococcus xishaensis sp. nov. from marine sponges.</title>
        <authorList>
            <person name="Li L."/>
            <person name="Lin H.W."/>
        </authorList>
    </citation>
    <scope>NUCLEOTIDE SEQUENCE [LARGE SCALE GENOMIC DNA]</scope>
    <source>
        <strain evidence="1 2">CCTCC AB2014297</strain>
    </source>
</reference>